<dbReference type="InterPro" id="IPR040911">
    <property type="entry name" value="Exostosin_GT47"/>
</dbReference>
<dbReference type="GO" id="GO:0016757">
    <property type="term" value="F:glycosyltransferase activity"/>
    <property type="evidence" value="ECO:0000318"/>
    <property type="project" value="GO_Central"/>
</dbReference>
<keyword evidence="8" id="KW-1015">Disulfide bond</keyword>
<comment type="subcellular location">
    <subcellularLocation>
        <location evidence="1">Endoplasmic reticulum membrane</location>
        <topology evidence="1">Single-pass type II membrane protein</topology>
    </subcellularLocation>
</comment>
<keyword evidence="7" id="KW-0472">Membrane</keyword>
<feature type="domain" description="Glycosyl transferase 64" evidence="10">
    <location>
        <begin position="490"/>
        <end position="724"/>
    </location>
</feature>
<dbReference type="PANTHER" id="PTHR48261:SF2">
    <property type="entry name" value="ACETYLGLUCOSAMINYLTRANSFERASE"/>
    <property type="match status" value="1"/>
</dbReference>
<reference evidence="12" key="1">
    <citation type="journal article" date="2008" name="Nat. Genet.">
        <title>The Pristionchus pacificus genome provides a unique perspective on nematode lifestyle and parasitism.</title>
        <authorList>
            <person name="Dieterich C."/>
            <person name="Clifton S.W."/>
            <person name="Schuster L.N."/>
            <person name="Chinwalla A."/>
            <person name="Delehaunty K."/>
            <person name="Dinkelacker I."/>
            <person name="Fulton L."/>
            <person name="Fulton R."/>
            <person name="Godfrey J."/>
            <person name="Minx P."/>
            <person name="Mitreva M."/>
            <person name="Roeseler W."/>
            <person name="Tian H."/>
            <person name="Witte H."/>
            <person name="Yang S.P."/>
            <person name="Wilson R.K."/>
            <person name="Sommer R.J."/>
        </authorList>
    </citation>
    <scope>NUCLEOTIDE SEQUENCE [LARGE SCALE GENOMIC DNA]</scope>
    <source>
        <strain evidence="12">PS312</strain>
    </source>
</reference>
<dbReference type="GO" id="GO:0005794">
    <property type="term" value="C:Golgi apparatus"/>
    <property type="evidence" value="ECO:0000318"/>
    <property type="project" value="GO_Central"/>
</dbReference>
<keyword evidence="6" id="KW-1133">Transmembrane helix</keyword>
<gene>
    <name evidence="11" type="primary">WBGene00281030</name>
</gene>
<organism evidence="11 12">
    <name type="scientific">Pristionchus pacificus</name>
    <name type="common">Parasitic nematode worm</name>
    <dbReference type="NCBI Taxonomy" id="54126"/>
    <lineage>
        <taxon>Eukaryota</taxon>
        <taxon>Metazoa</taxon>
        <taxon>Ecdysozoa</taxon>
        <taxon>Nematoda</taxon>
        <taxon>Chromadorea</taxon>
        <taxon>Rhabditida</taxon>
        <taxon>Rhabditina</taxon>
        <taxon>Diplogasteromorpha</taxon>
        <taxon>Diplogasteroidea</taxon>
        <taxon>Neodiplogasteridae</taxon>
        <taxon>Pristionchus</taxon>
    </lineage>
</organism>
<protein>
    <submittedName>
        <fullName evidence="11">Uncharacterized protein</fullName>
    </submittedName>
</protein>
<dbReference type="OrthoDB" id="5954868at2759"/>
<dbReference type="Pfam" id="PF09258">
    <property type="entry name" value="Glyco_transf_64"/>
    <property type="match status" value="1"/>
</dbReference>
<keyword evidence="5" id="KW-0256">Endoplasmic reticulum</keyword>
<dbReference type="AlphaFoldDB" id="A0A2A6BVE0"/>
<reference evidence="11" key="2">
    <citation type="submission" date="2022-06" db="UniProtKB">
        <authorList>
            <consortium name="EnsemblMetazoa"/>
        </authorList>
    </citation>
    <scope>IDENTIFICATION</scope>
    <source>
        <strain evidence="11">PS312</strain>
    </source>
</reference>
<comment type="similarity">
    <text evidence="2">Belongs to the glycosyltransferase 47 family.</text>
</comment>
<dbReference type="EnsemblMetazoa" id="PPA42661.1">
    <property type="protein sequence ID" value="PPA42661.1"/>
    <property type="gene ID" value="WBGene00281030"/>
</dbReference>
<keyword evidence="12" id="KW-1185">Reference proteome</keyword>
<accession>A0A2A6BVE0</accession>
<evidence type="ECO:0000256" key="7">
    <source>
        <dbReference type="ARBA" id="ARBA00023136"/>
    </source>
</evidence>
<dbReference type="GO" id="GO:0015012">
    <property type="term" value="P:heparan sulfate proteoglycan biosynthetic process"/>
    <property type="evidence" value="ECO:0007669"/>
    <property type="project" value="UniProtKB-ARBA"/>
</dbReference>
<evidence type="ECO:0000256" key="5">
    <source>
        <dbReference type="ARBA" id="ARBA00022824"/>
    </source>
</evidence>
<dbReference type="InterPro" id="IPR004263">
    <property type="entry name" value="Exostosin"/>
</dbReference>
<evidence type="ECO:0000256" key="6">
    <source>
        <dbReference type="ARBA" id="ARBA00022989"/>
    </source>
</evidence>
<evidence type="ECO:0000259" key="9">
    <source>
        <dbReference type="Pfam" id="PF03016"/>
    </source>
</evidence>
<dbReference type="Proteomes" id="UP000005239">
    <property type="component" value="Unassembled WGS sequence"/>
</dbReference>
<sequence length="736" mass="83954">NCKKNIMRRDKSPCSIVLHNAQHSIPSRTRVVNRKKIIQLFVASFVLVLLWRYYVKSTTVKELCTYVDDDLVAVSSGQQCAETQKVVPPAQAHLSNSVTTNFDIDFTSAESATDEFDYSVCPPLSTLKVYVPRHDHPLAKALSLHPAATTDQRDACLDIEFADGDKSVYSRSRNVSNLLIINLDPSRAVTAEGAVMLAQDNYEKGAFRSSLEFAVHTSVAEFDIDGWKSEPSILPVSRENFAVYLTTASGRTDNSSSRAIHTVSCSGGKCEANLTHYSFCLISPSEHFQSNLLLVLRSGCIPIVLSRTQPLPFQDHLDWRMVALRYPALSLEVLLEKLEMIPKEDILEMRRRGIIFRRRLDNAHALARTLLAAVAEVLQLQLPAAPLLPTRPLFHHFESNGTYLEGTRKEYRRIASPLNRHLMATTEQYSYDRWNSGRDLTFTPRVLYDAVDLPAEAEYYADSEIVRTAGSRNRQVFGRGLGLNREPEQFTVVMMTYNRDDGVREIIHRLNNCPHMNKMIIVWNNIGRLPGGNDWPKIHVPIEFIRSERNSVNNRFLPFDRIETEAIFFIDDEMDVVHEELVYAFKVWRQNRDRIVGFFDRYHSWSGETSKYGKARSCEYSMMIGAFLVAHKEFFYEYSYNMHPAIRAMVDEVTNCDDLAFNYHVSHLTRKPPMKVQKLVGNWNSKTIRGLSARGNHFTVRDECMQKMNAIYGYNPLMLSQVKAMPSIGVCVPGMH</sequence>
<name>A0A2A6BVE0_PRIPA</name>
<proteinExistence type="inferred from homology"/>
<dbReference type="InterPro" id="IPR015338">
    <property type="entry name" value="GT64_dom"/>
</dbReference>
<accession>A0A8R1Z2X7</accession>
<feature type="domain" description="Exostosin GT47" evidence="9">
    <location>
        <begin position="269"/>
        <end position="332"/>
    </location>
</feature>
<evidence type="ECO:0000259" key="10">
    <source>
        <dbReference type="Pfam" id="PF09258"/>
    </source>
</evidence>
<evidence type="ECO:0000313" key="11">
    <source>
        <dbReference type="EnsemblMetazoa" id="PPA42661.1"/>
    </source>
</evidence>
<dbReference type="InterPro" id="IPR029044">
    <property type="entry name" value="Nucleotide-diphossugar_trans"/>
</dbReference>
<evidence type="ECO:0000256" key="1">
    <source>
        <dbReference type="ARBA" id="ARBA00004648"/>
    </source>
</evidence>
<evidence type="ECO:0000256" key="8">
    <source>
        <dbReference type="ARBA" id="ARBA00023157"/>
    </source>
</evidence>
<dbReference type="Pfam" id="PF03016">
    <property type="entry name" value="Exostosin_GT47"/>
    <property type="match status" value="1"/>
</dbReference>
<dbReference type="Gene3D" id="3.90.550.10">
    <property type="entry name" value="Spore Coat Polysaccharide Biosynthesis Protein SpsA, Chain A"/>
    <property type="match status" value="1"/>
</dbReference>
<evidence type="ECO:0000256" key="4">
    <source>
        <dbReference type="ARBA" id="ARBA00022692"/>
    </source>
</evidence>
<keyword evidence="4" id="KW-0812">Transmembrane</keyword>
<evidence type="ECO:0000256" key="2">
    <source>
        <dbReference type="ARBA" id="ARBA00010271"/>
    </source>
</evidence>
<dbReference type="GO" id="GO:0005789">
    <property type="term" value="C:endoplasmic reticulum membrane"/>
    <property type="evidence" value="ECO:0007669"/>
    <property type="project" value="UniProtKB-SubCell"/>
</dbReference>
<evidence type="ECO:0000256" key="3">
    <source>
        <dbReference type="ARBA" id="ARBA00022679"/>
    </source>
</evidence>
<dbReference type="SUPFAM" id="SSF53448">
    <property type="entry name" value="Nucleotide-diphospho-sugar transferases"/>
    <property type="match status" value="1"/>
</dbReference>
<dbReference type="PANTHER" id="PTHR48261">
    <property type="entry name" value="ACETYLGLUCOSAMINYLTRANSFERASE"/>
    <property type="match status" value="1"/>
</dbReference>
<evidence type="ECO:0000313" key="12">
    <source>
        <dbReference type="Proteomes" id="UP000005239"/>
    </source>
</evidence>
<keyword evidence="3" id="KW-0808">Transferase</keyword>